<dbReference type="PANTHER" id="PTHR48104">
    <property type="entry name" value="METACASPASE-4"/>
    <property type="match status" value="1"/>
</dbReference>
<sequence>MALTRRALLRKTSLVLAGLGLSDLSLWKFANQYQQVLAQPTSRKLALLVGINQYRDLGKQAKLKGCLTDLELQRELLVHRFGFHPDDIVILKNKQATYKNIETAFTTHLIEQSRPQDCVIFHFSGYGCLLSPYVDTASEVKTPLPSQVLLPFDSNIQSSDNSQQALENVLLQEQLALWFRSLNTQQSLCVLDAGFTYPGKALLGNLRVRSQPSIQQKTDLPDDREQQEKLLNQSQRRQSPSELILWASQQAQTAVEAQWHDFSSGLFTYALTEHLWQSSPTQKFSASFNRIVSDVERQVGRVQQPSLSGQSGSSVLAGLALGANADGVVTDVEDNGEEVTVWLGGVLPQIVEYYATTTCFKVTSKEGSLSSSPAVAASSAGSESDPNPVPQEPLIQLESSRGCVGTGRCEQEGQINSGQKIREAFRVISRSINLNVALGSQLNRIERVDATSAFSDMPNINPVIAGTQNADFLFTQASSSSQVIVNSVPTDLSEEEEDPPAPPPQTQYGLFSQGGEELADTRGESGEAIKTAVNQLHDTLKLLLARKTLDLTVNDFSSRVGAMVTLESTDDEKPQILAQQSTTRAPWLRKENSSLSSFEKQGQVVQIAKGQHIQYRVYNYSDAPLYWLVLGVDTRTQFFSIYAPEALLDTSTNQDAIAPKDSLTVPFPTNEYVVRGPEGIATTYIILSRTPFEKGLEAISSKIRPSSSNTSPVVARLVNPLEVTQQVLQDLHNSSVPTAEKMGIASDSNWVWDVEQWATFQFTHEVI</sequence>
<dbReference type="eggNOG" id="COG4249">
    <property type="taxonomic scope" value="Bacteria"/>
</dbReference>
<dbReference type="GO" id="GO:0004197">
    <property type="term" value="F:cysteine-type endopeptidase activity"/>
    <property type="evidence" value="ECO:0007669"/>
    <property type="project" value="InterPro"/>
</dbReference>
<dbReference type="Proteomes" id="UP000000268">
    <property type="component" value="Chromosome"/>
</dbReference>
<dbReference type="OrthoDB" id="505527at2"/>
<dbReference type="PIRSF" id="PIRSF007398">
    <property type="entry name" value="Sll0148_caspase"/>
    <property type="match status" value="1"/>
</dbReference>
<dbReference type="Pfam" id="PF00656">
    <property type="entry name" value="Peptidase_C14"/>
    <property type="match status" value="1"/>
</dbReference>
<dbReference type="EMBL" id="CP000828">
    <property type="protein sequence ID" value="ABW29539.1"/>
    <property type="molecule type" value="Genomic_DNA"/>
</dbReference>
<dbReference type="GO" id="GO:0006508">
    <property type="term" value="P:proteolysis"/>
    <property type="evidence" value="ECO:0007669"/>
    <property type="project" value="UniProtKB-KW"/>
</dbReference>
<dbReference type="InterPro" id="IPR011600">
    <property type="entry name" value="Pept_C14_caspase"/>
</dbReference>
<keyword evidence="3" id="KW-0645">Protease</keyword>
<dbReference type="AlphaFoldDB" id="B0BZ95"/>
<feature type="compositionally biased region" description="Basic and acidic residues" evidence="1">
    <location>
        <begin position="219"/>
        <end position="228"/>
    </location>
</feature>
<feature type="domain" description="Peptidase C14 caspase" evidence="2">
    <location>
        <begin position="43"/>
        <end position="309"/>
    </location>
</feature>
<dbReference type="STRING" id="329726.AM1_4565"/>
<dbReference type="PANTHER" id="PTHR48104:SF30">
    <property type="entry name" value="METACASPASE-1"/>
    <property type="match status" value="1"/>
</dbReference>
<dbReference type="InterPro" id="IPR050452">
    <property type="entry name" value="Metacaspase"/>
</dbReference>
<dbReference type="RefSeq" id="WP_012164848.1">
    <property type="nucleotide sequence ID" value="NC_009925.1"/>
</dbReference>
<evidence type="ECO:0000259" key="2">
    <source>
        <dbReference type="Pfam" id="PF00656"/>
    </source>
</evidence>
<feature type="region of interest" description="Disordered" evidence="1">
    <location>
        <begin position="488"/>
        <end position="523"/>
    </location>
</feature>
<dbReference type="HOGENOM" id="CLU_023909_0_0_3"/>
<dbReference type="KEGG" id="amr:AM1_4565"/>
<dbReference type="SUPFAM" id="SSF52129">
    <property type="entry name" value="Caspase-like"/>
    <property type="match status" value="1"/>
</dbReference>
<organism evidence="3 4">
    <name type="scientific">Acaryochloris marina (strain MBIC 11017)</name>
    <dbReference type="NCBI Taxonomy" id="329726"/>
    <lineage>
        <taxon>Bacteria</taxon>
        <taxon>Bacillati</taxon>
        <taxon>Cyanobacteriota</taxon>
        <taxon>Cyanophyceae</taxon>
        <taxon>Acaryochloridales</taxon>
        <taxon>Acaryochloridaceae</taxon>
        <taxon>Acaryochloris</taxon>
    </lineage>
</organism>
<evidence type="ECO:0000256" key="1">
    <source>
        <dbReference type="SAM" id="MobiDB-lite"/>
    </source>
</evidence>
<dbReference type="InterPro" id="IPR011189">
    <property type="entry name" value="UCP_caspase_lke"/>
</dbReference>
<evidence type="ECO:0000313" key="4">
    <source>
        <dbReference type="Proteomes" id="UP000000268"/>
    </source>
</evidence>
<accession>B0BZ95</accession>
<keyword evidence="4" id="KW-1185">Reference proteome</keyword>
<feature type="region of interest" description="Disordered" evidence="1">
    <location>
        <begin position="370"/>
        <end position="391"/>
    </location>
</feature>
<reference evidence="3 4" key="1">
    <citation type="journal article" date="2008" name="Proc. Natl. Acad. Sci. U.S.A.">
        <title>Niche adaptation and genome expansion in the chlorophyll d-producing cyanobacterium Acaryochloris marina.</title>
        <authorList>
            <person name="Swingley W.D."/>
            <person name="Chen M."/>
            <person name="Cheung P.C."/>
            <person name="Conrad A.L."/>
            <person name="Dejesa L.C."/>
            <person name="Hao J."/>
            <person name="Honchak B.M."/>
            <person name="Karbach L.E."/>
            <person name="Kurdoglu A."/>
            <person name="Lahiri S."/>
            <person name="Mastrian S.D."/>
            <person name="Miyashita H."/>
            <person name="Page L."/>
            <person name="Ramakrishna P."/>
            <person name="Satoh S."/>
            <person name="Sattley W.M."/>
            <person name="Shimada Y."/>
            <person name="Taylor H.L."/>
            <person name="Tomo T."/>
            <person name="Tsuchiya T."/>
            <person name="Wang Z.T."/>
            <person name="Raymond J."/>
            <person name="Mimuro M."/>
            <person name="Blankenship R.E."/>
            <person name="Touchman J.W."/>
        </authorList>
    </citation>
    <scope>NUCLEOTIDE SEQUENCE [LARGE SCALE GENOMIC DNA]</scope>
    <source>
        <strain evidence="4">MBIC 11017</strain>
    </source>
</reference>
<dbReference type="GO" id="GO:0005737">
    <property type="term" value="C:cytoplasm"/>
    <property type="evidence" value="ECO:0007669"/>
    <property type="project" value="TreeGrafter"/>
</dbReference>
<feature type="region of interest" description="Disordered" evidence="1">
    <location>
        <begin position="213"/>
        <end position="236"/>
    </location>
</feature>
<protein>
    <submittedName>
        <fullName evidence="3">Protease (Caspase) p20 domain containing protein</fullName>
    </submittedName>
</protein>
<feature type="compositionally biased region" description="Low complexity" evidence="1">
    <location>
        <begin position="370"/>
        <end position="384"/>
    </location>
</feature>
<dbReference type="InterPro" id="IPR029030">
    <property type="entry name" value="Caspase-like_dom_sf"/>
</dbReference>
<name>B0BZ95_ACAM1</name>
<keyword evidence="3" id="KW-0378">Hydrolase</keyword>
<evidence type="ECO:0000313" key="3">
    <source>
        <dbReference type="EMBL" id="ABW29539.1"/>
    </source>
</evidence>
<gene>
    <name evidence="3" type="ordered locus">AM1_4565</name>
</gene>
<dbReference type="Gene3D" id="3.40.50.1460">
    <property type="match status" value="1"/>
</dbReference>
<proteinExistence type="predicted"/>